<dbReference type="Pfam" id="PF00929">
    <property type="entry name" value="RNase_T"/>
    <property type="match status" value="1"/>
</dbReference>
<name>A0A1H9HYE3_9SPIR</name>
<dbReference type="InterPro" id="IPR013520">
    <property type="entry name" value="Ribonucl_H"/>
</dbReference>
<dbReference type="GO" id="GO:0004527">
    <property type="term" value="F:exonuclease activity"/>
    <property type="evidence" value="ECO:0007669"/>
    <property type="project" value="UniProtKB-KW"/>
</dbReference>
<dbReference type="InterPro" id="IPR036397">
    <property type="entry name" value="RNaseH_sf"/>
</dbReference>
<dbReference type="Proteomes" id="UP000182360">
    <property type="component" value="Unassembled WGS sequence"/>
</dbReference>
<dbReference type="GO" id="GO:0003676">
    <property type="term" value="F:nucleic acid binding"/>
    <property type="evidence" value="ECO:0007669"/>
    <property type="project" value="InterPro"/>
</dbReference>
<keyword evidence="2" id="KW-0378">Hydrolase</keyword>
<evidence type="ECO:0000259" key="1">
    <source>
        <dbReference type="SMART" id="SM00479"/>
    </source>
</evidence>
<keyword evidence="3" id="KW-1185">Reference proteome</keyword>
<evidence type="ECO:0000313" key="2">
    <source>
        <dbReference type="EMBL" id="SEQ67338.1"/>
    </source>
</evidence>
<organism evidence="2 3">
    <name type="scientific">Treponema bryantii</name>
    <dbReference type="NCBI Taxonomy" id="163"/>
    <lineage>
        <taxon>Bacteria</taxon>
        <taxon>Pseudomonadati</taxon>
        <taxon>Spirochaetota</taxon>
        <taxon>Spirochaetia</taxon>
        <taxon>Spirochaetales</taxon>
        <taxon>Treponemataceae</taxon>
        <taxon>Treponema</taxon>
    </lineage>
</organism>
<protein>
    <submittedName>
        <fullName evidence="2">Exonuclease</fullName>
    </submittedName>
</protein>
<dbReference type="STRING" id="163.SAMN04487775_10369"/>
<dbReference type="SMART" id="SM00479">
    <property type="entry name" value="EXOIII"/>
    <property type="match status" value="1"/>
</dbReference>
<feature type="domain" description="Exonuclease" evidence="1">
    <location>
        <begin position="5"/>
        <end position="179"/>
    </location>
</feature>
<dbReference type="InterPro" id="IPR012337">
    <property type="entry name" value="RNaseH-like_sf"/>
</dbReference>
<dbReference type="OrthoDB" id="356451at2"/>
<dbReference type="eggNOG" id="ENOG5034BU6">
    <property type="taxonomic scope" value="Bacteria"/>
</dbReference>
<evidence type="ECO:0000313" key="3">
    <source>
        <dbReference type="Proteomes" id="UP000182360"/>
    </source>
</evidence>
<gene>
    <name evidence="2" type="ORF">SAMN04487977_10835</name>
</gene>
<dbReference type="AlphaFoldDB" id="A0A1H9HYE3"/>
<reference evidence="2 3" key="1">
    <citation type="submission" date="2016-10" db="EMBL/GenBank/DDBJ databases">
        <authorList>
            <person name="de Groot N.N."/>
        </authorList>
    </citation>
    <scope>NUCLEOTIDE SEQUENCE [LARGE SCALE GENOMIC DNA]</scope>
    <source>
        <strain evidence="2 3">B25</strain>
    </source>
</reference>
<dbReference type="GO" id="GO:0006259">
    <property type="term" value="P:DNA metabolic process"/>
    <property type="evidence" value="ECO:0007669"/>
    <property type="project" value="UniProtKB-ARBA"/>
</dbReference>
<dbReference type="Gene3D" id="3.30.420.10">
    <property type="entry name" value="Ribonuclease H-like superfamily/Ribonuclease H"/>
    <property type="match status" value="1"/>
</dbReference>
<proteinExistence type="predicted"/>
<keyword evidence="2" id="KW-0540">Nuclease</keyword>
<dbReference type="SUPFAM" id="SSF53098">
    <property type="entry name" value="Ribonuclease H-like"/>
    <property type="match status" value="1"/>
</dbReference>
<dbReference type="EMBL" id="FOFU01000008">
    <property type="protein sequence ID" value="SEQ67338.1"/>
    <property type="molecule type" value="Genomic_DNA"/>
</dbReference>
<dbReference type="RefSeq" id="WP_074644615.1">
    <property type="nucleotide sequence ID" value="NZ_FOFU01000008.1"/>
</dbReference>
<sequence>MNHKSFVFFDCECANTFDGVGKICSLGYVICDDDLNIIESEDVVMNPECDFDWYLLSGKGDCKLAYSKDYFRIKPNFESYYKDIKKLFTTGNRYIAGFAVSNDVGFVNDACERYDIPYIQFRAFDLERYLERKYEKKQKLVEWAQEFGVNVAKYQSHKSEDDAIMTMLCLKAECMRTGQSVEEIISSPEGKNCFVSNEQILEQAAERAYRREMTEKIKRLYGKKSPMPHFKTVLGERFELDNKILRDVDYAFELVKKIYDNGGVTGEHLTASGNAVFISMPNPEHVKKIEKRGLKIMLLEELESLLK</sequence>
<accession>A0A1H9HYE3</accession>
<keyword evidence="2" id="KW-0269">Exonuclease</keyword>